<dbReference type="PANTHER" id="PTHR10458:SF22">
    <property type="entry name" value="PEPTIDE DEFORMYLASE"/>
    <property type="match status" value="1"/>
</dbReference>
<dbReference type="FunCoup" id="A0A0M8K8N7">
    <property type="interactions" value="395"/>
</dbReference>
<comment type="caution">
    <text evidence="6">The sequence shown here is derived from an EMBL/GenBank/DDBJ whole genome shotgun (WGS) entry which is preliminary data.</text>
</comment>
<feature type="binding site" evidence="5">
    <location>
        <position position="146"/>
    </location>
    <ligand>
        <name>Fe cation</name>
        <dbReference type="ChEBI" id="CHEBI:24875"/>
    </ligand>
</feature>
<keyword evidence="5" id="KW-0408">Iron</keyword>
<dbReference type="HAMAP" id="MF_00163">
    <property type="entry name" value="Pep_deformylase"/>
    <property type="match status" value="1"/>
</dbReference>
<accession>A0A0M8K8N7</accession>
<dbReference type="OrthoDB" id="9784988at2"/>
<gene>
    <name evidence="5" type="primary">def</name>
    <name evidence="6" type="ORF">ARMA_1162</name>
    <name evidence="7" type="ORF">SE16_02070</name>
</gene>
<evidence type="ECO:0000256" key="5">
    <source>
        <dbReference type="HAMAP-Rule" id="MF_00163"/>
    </source>
</evidence>
<proteinExistence type="inferred from homology"/>
<organism evidence="6 8">
    <name type="scientific">Ardenticatena maritima</name>
    <dbReference type="NCBI Taxonomy" id="872965"/>
    <lineage>
        <taxon>Bacteria</taxon>
        <taxon>Bacillati</taxon>
        <taxon>Chloroflexota</taxon>
        <taxon>Ardenticatenia</taxon>
        <taxon>Ardenticatenales</taxon>
        <taxon>Ardenticatenaceae</taxon>
        <taxon>Ardenticatena</taxon>
    </lineage>
</organism>
<keyword evidence="8" id="KW-1185">Reference proteome</keyword>
<dbReference type="InParanoid" id="A0A0M8K8N7"/>
<evidence type="ECO:0000256" key="2">
    <source>
        <dbReference type="ARBA" id="ARBA00022723"/>
    </source>
</evidence>
<dbReference type="FunFam" id="3.90.45.10:FF:000003">
    <property type="entry name" value="Peptide deformylase"/>
    <property type="match status" value="1"/>
</dbReference>
<keyword evidence="3 5" id="KW-0378">Hydrolase</keyword>
<dbReference type="EC" id="3.5.1.88" evidence="5"/>
<reference evidence="6 8" key="1">
    <citation type="journal article" date="2015" name="Genome Announc.">
        <title>Draft Genome Sequence of a Heterotrophic Facultative Anaerobic Thermophilic Bacterium, Ardenticatena maritima Strain 110ST.</title>
        <authorList>
            <person name="Kawaichi S."/>
            <person name="Yoshida T."/>
            <person name="Sako Y."/>
            <person name="Nakamura R."/>
        </authorList>
    </citation>
    <scope>NUCLEOTIDE SEQUENCE [LARGE SCALE GENOMIC DNA]</scope>
    <source>
        <strain evidence="6 8">110S</strain>
    </source>
</reference>
<dbReference type="Proteomes" id="UP000050502">
    <property type="component" value="Unassembled WGS sequence"/>
</dbReference>
<dbReference type="GO" id="GO:0042586">
    <property type="term" value="F:peptide deformylase activity"/>
    <property type="evidence" value="ECO:0007669"/>
    <property type="project" value="UniProtKB-UniRule"/>
</dbReference>
<comment type="similarity">
    <text evidence="1 5">Belongs to the polypeptide deformylase family.</text>
</comment>
<dbReference type="EMBL" id="BBZA01000077">
    <property type="protein sequence ID" value="GAP62739.1"/>
    <property type="molecule type" value="Genomic_DNA"/>
</dbReference>
<dbReference type="Proteomes" id="UP000037784">
    <property type="component" value="Unassembled WGS sequence"/>
</dbReference>
<name>A0A0M8K8N7_9CHLR</name>
<comment type="cofactor">
    <cofactor evidence="5">
        <name>Fe(2+)</name>
        <dbReference type="ChEBI" id="CHEBI:29033"/>
    </cofactor>
    <text evidence="5">Binds 1 Fe(2+) ion.</text>
</comment>
<dbReference type="GO" id="GO:0046872">
    <property type="term" value="F:metal ion binding"/>
    <property type="evidence" value="ECO:0007669"/>
    <property type="project" value="UniProtKB-KW"/>
</dbReference>
<reference evidence="8" key="3">
    <citation type="submission" date="2015-08" db="EMBL/GenBank/DDBJ databases">
        <title>Draft Genome Sequence of a Heterotrophic Facultative Anaerobic Bacterium Ardenticatena maritima Strain 110S.</title>
        <authorList>
            <person name="Kawaichi S."/>
            <person name="Yoshida T."/>
            <person name="Sako Y."/>
            <person name="Nakamura R."/>
        </authorList>
    </citation>
    <scope>NUCLEOTIDE SEQUENCE [LARGE SCALE GENOMIC DNA]</scope>
    <source>
        <strain evidence="8">110S</strain>
    </source>
</reference>
<dbReference type="InterPro" id="IPR036821">
    <property type="entry name" value="Peptide_deformylase_sf"/>
</dbReference>
<evidence type="ECO:0000313" key="9">
    <source>
        <dbReference type="Proteomes" id="UP000050502"/>
    </source>
</evidence>
<dbReference type="NCBIfam" id="TIGR00079">
    <property type="entry name" value="pept_deformyl"/>
    <property type="match status" value="1"/>
</dbReference>
<dbReference type="PIRSF" id="PIRSF004749">
    <property type="entry name" value="Pep_def"/>
    <property type="match status" value="1"/>
</dbReference>
<dbReference type="CDD" id="cd00487">
    <property type="entry name" value="Pep_deformylase"/>
    <property type="match status" value="1"/>
</dbReference>
<dbReference type="InterPro" id="IPR023635">
    <property type="entry name" value="Peptide_deformylase"/>
</dbReference>
<sequence>MPLREIVTVPNDVLREKAQPVETFGPELRALVRDMIETMRAAHGVGLAGPQIAELKRVIVVEVPADEEDEGANVGSPWIGKPFALVNPEIVEASEEMEAGIEGCLSIPGYVGEVMRHTRIVVIGRNEWGKPRRIEAEGFLARVLQHEIDHLNGILYTDRLTSPDRFWEVQEGEEEETVAE</sequence>
<dbReference type="Pfam" id="PF01327">
    <property type="entry name" value="Pep_deformylase"/>
    <property type="match status" value="1"/>
</dbReference>
<comment type="function">
    <text evidence="5">Removes the formyl group from the N-terminal Met of newly synthesized proteins. Requires at least a dipeptide for an efficient rate of reaction. N-terminal L-methionine is a prerequisite for activity but the enzyme has broad specificity at other positions.</text>
</comment>
<dbReference type="STRING" id="872965.SE16_02070"/>
<keyword evidence="4 5" id="KW-0648">Protein biosynthesis</keyword>
<dbReference type="EMBL" id="LGKN01000003">
    <property type="protein sequence ID" value="KPL89284.1"/>
    <property type="molecule type" value="Genomic_DNA"/>
</dbReference>
<evidence type="ECO:0000313" key="8">
    <source>
        <dbReference type="Proteomes" id="UP000037784"/>
    </source>
</evidence>
<evidence type="ECO:0000313" key="6">
    <source>
        <dbReference type="EMBL" id="GAP62739.1"/>
    </source>
</evidence>
<comment type="catalytic activity">
    <reaction evidence="5">
        <text>N-terminal N-formyl-L-methionyl-[peptide] + H2O = N-terminal L-methionyl-[peptide] + formate</text>
        <dbReference type="Rhea" id="RHEA:24420"/>
        <dbReference type="Rhea" id="RHEA-COMP:10639"/>
        <dbReference type="Rhea" id="RHEA-COMP:10640"/>
        <dbReference type="ChEBI" id="CHEBI:15377"/>
        <dbReference type="ChEBI" id="CHEBI:15740"/>
        <dbReference type="ChEBI" id="CHEBI:49298"/>
        <dbReference type="ChEBI" id="CHEBI:64731"/>
        <dbReference type="EC" id="3.5.1.88"/>
    </reaction>
</comment>
<evidence type="ECO:0000256" key="4">
    <source>
        <dbReference type="ARBA" id="ARBA00022917"/>
    </source>
</evidence>
<feature type="binding site" evidence="5">
    <location>
        <position position="104"/>
    </location>
    <ligand>
        <name>Fe cation</name>
        <dbReference type="ChEBI" id="CHEBI:24875"/>
    </ligand>
</feature>
<reference evidence="7 9" key="2">
    <citation type="submission" date="2015-07" db="EMBL/GenBank/DDBJ databases">
        <title>Whole genome sequence of Ardenticatena maritima DSM 23922.</title>
        <authorList>
            <person name="Hemp J."/>
            <person name="Ward L.M."/>
            <person name="Pace L.A."/>
            <person name="Fischer W.W."/>
        </authorList>
    </citation>
    <scope>NUCLEOTIDE SEQUENCE [LARGE SCALE GENOMIC DNA]</scope>
    <source>
        <strain evidence="7 9">110S</strain>
    </source>
</reference>
<evidence type="ECO:0000313" key="7">
    <source>
        <dbReference type="EMBL" id="KPL89284.1"/>
    </source>
</evidence>
<keyword evidence="2 5" id="KW-0479">Metal-binding</keyword>
<protein>
    <recommendedName>
        <fullName evidence="5">Peptide deformylase</fullName>
        <shortName evidence="5">PDF</shortName>
        <ecNumber evidence="5">3.5.1.88</ecNumber>
    </recommendedName>
    <alternativeName>
        <fullName evidence="5">Polypeptide deformylase</fullName>
    </alternativeName>
</protein>
<dbReference type="PANTHER" id="PTHR10458">
    <property type="entry name" value="PEPTIDE DEFORMYLASE"/>
    <property type="match status" value="1"/>
</dbReference>
<dbReference type="AlphaFoldDB" id="A0A0M8K8N7"/>
<dbReference type="PATRIC" id="fig|872965.6.peg.362"/>
<dbReference type="Gene3D" id="3.90.45.10">
    <property type="entry name" value="Peptide deformylase"/>
    <property type="match status" value="1"/>
</dbReference>
<dbReference type="SUPFAM" id="SSF56420">
    <property type="entry name" value="Peptide deformylase"/>
    <property type="match status" value="1"/>
</dbReference>
<dbReference type="PRINTS" id="PR01576">
    <property type="entry name" value="PDEFORMYLASE"/>
</dbReference>
<feature type="binding site" evidence="5">
    <location>
        <position position="150"/>
    </location>
    <ligand>
        <name>Fe cation</name>
        <dbReference type="ChEBI" id="CHEBI:24875"/>
    </ligand>
</feature>
<dbReference type="RefSeq" id="WP_054492648.1">
    <property type="nucleotide sequence ID" value="NZ_BBZA01000077.1"/>
</dbReference>
<evidence type="ECO:0000256" key="1">
    <source>
        <dbReference type="ARBA" id="ARBA00010759"/>
    </source>
</evidence>
<dbReference type="GO" id="GO:0006412">
    <property type="term" value="P:translation"/>
    <property type="evidence" value="ECO:0007669"/>
    <property type="project" value="UniProtKB-UniRule"/>
</dbReference>
<feature type="active site" evidence="5">
    <location>
        <position position="147"/>
    </location>
</feature>
<dbReference type="NCBIfam" id="NF001159">
    <property type="entry name" value="PRK00150.1-3"/>
    <property type="match status" value="1"/>
</dbReference>
<evidence type="ECO:0000256" key="3">
    <source>
        <dbReference type="ARBA" id="ARBA00022801"/>
    </source>
</evidence>